<dbReference type="RefSeq" id="WP_023949200.1">
    <property type="nucleotide sequence ID" value="NZ_BASD01000026.1"/>
</dbReference>
<evidence type="ECO:0000313" key="2">
    <source>
        <dbReference type="Proteomes" id="UP000018143"/>
    </source>
</evidence>
<gene>
    <name evidence="1" type="ORF">HFN_0926</name>
</gene>
<organism evidence="1 2">
    <name type="scientific">Helicobacter fennelliae MRY12-0050</name>
    <dbReference type="NCBI Taxonomy" id="1325130"/>
    <lineage>
        <taxon>Bacteria</taxon>
        <taxon>Pseudomonadati</taxon>
        <taxon>Campylobacterota</taxon>
        <taxon>Epsilonproteobacteria</taxon>
        <taxon>Campylobacterales</taxon>
        <taxon>Helicobacteraceae</taxon>
        <taxon>Helicobacter</taxon>
    </lineage>
</organism>
<dbReference type="OrthoDB" id="1952049at2"/>
<sequence length="80" mass="9491">MKIDKIEQDKIFIQIPLTTQSGKIRVKEHNSFYEYGPPTLILDSKHKNFILECFKIFGVLSPNHNHDTRDFKSYHITKEQ</sequence>
<dbReference type="Proteomes" id="UP000018143">
    <property type="component" value="Unassembled WGS sequence"/>
</dbReference>
<protein>
    <submittedName>
        <fullName evidence="1">Uncharacterized protein</fullName>
    </submittedName>
</protein>
<comment type="caution">
    <text evidence="1">The sequence shown here is derived from an EMBL/GenBank/DDBJ whole genome shotgun (WGS) entry which is preliminary data.</text>
</comment>
<accession>T1D3C2</accession>
<evidence type="ECO:0000313" key="1">
    <source>
        <dbReference type="EMBL" id="GAD19686.1"/>
    </source>
</evidence>
<dbReference type="EMBL" id="BASD01000026">
    <property type="protein sequence ID" value="GAD19686.1"/>
    <property type="molecule type" value="Genomic_DNA"/>
</dbReference>
<dbReference type="REBASE" id="70222">
    <property type="entry name" value="Hfe50ORF927P"/>
</dbReference>
<dbReference type="STRING" id="1325130.HFN_0926"/>
<keyword evidence="2" id="KW-1185">Reference proteome</keyword>
<dbReference type="AlphaFoldDB" id="T1D3C2"/>
<proteinExistence type="predicted"/>
<name>T1D3C2_9HELI</name>
<reference evidence="1 2" key="1">
    <citation type="journal article" date="2013" name="Genome Announc.">
        <title>Draft Genome Sequence of Helicobacter fennelliae Strain MRY12-0050, Isolated from a Bacteremia Patient.</title>
        <authorList>
            <person name="Rimbara E."/>
            <person name="Matsui M."/>
            <person name="Mori S."/>
            <person name="Suzuki S."/>
            <person name="Suzuki M."/>
            <person name="Kim H."/>
            <person name="Sekizuka T."/>
            <person name="Kuroda M."/>
            <person name="Shibayama K."/>
        </authorList>
    </citation>
    <scope>NUCLEOTIDE SEQUENCE [LARGE SCALE GENOMIC DNA]</scope>
    <source>
        <strain evidence="1 2">MRY12-0050</strain>
    </source>
</reference>